<name>A0A1M6DHY9_9FIRM</name>
<protein>
    <submittedName>
        <fullName evidence="2">Protein phosphatase</fullName>
    </submittedName>
</protein>
<evidence type="ECO:0000259" key="1">
    <source>
        <dbReference type="PROSITE" id="PS51746"/>
    </source>
</evidence>
<feature type="domain" description="PPM-type phosphatase" evidence="1">
    <location>
        <begin position="2"/>
        <end position="241"/>
    </location>
</feature>
<evidence type="ECO:0000313" key="3">
    <source>
        <dbReference type="Proteomes" id="UP000184052"/>
    </source>
</evidence>
<dbReference type="InterPro" id="IPR015655">
    <property type="entry name" value="PP2C"/>
</dbReference>
<sequence length="241" mass="26940">MKAYYKTDIGSVREKNEDTIYYDNSGDFVIAIVADGMGGHRSGEIASRLAVETAADYFNRNIGKFMEMPMEFLRDIFMSSSTRVFDAASTEPECEGMGTTMTMILANRKTGKLYIGNIGDSRTYIVKNGEILQVTEDHSLVNEMFKKGQITKDELLIHPKRNVLTKSLGTFKDIEPDFYIEELDDIENIILCSDGLTNYVNSSEIKDIVKNNEGEEVVEKLVNEANARGGSDNISVIVINN</sequence>
<dbReference type="EMBL" id="FQZL01000006">
    <property type="protein sequence ID" value="SHI72977.1"/>
    <property type="molecule type" value="Genomic_DNA"/>
</dbReference>
<organism evidence="2 3">
    <name type="scientific">Dethiosulfatibacter aminovorans DSM 17477</name>
    <dbReference type="NCBI Taxonomy" id="1121476"/>
    <lineage>
        <taxon>Bacteria</taxon>
        <taxon>Bacillati</taxon>
        <taxon>Bacillota</taxon>
        <taxon>Tissierellia</taxon>
        <taxon>Dethiosulfatibacter</taxon>
    </lineage>
</organism>
<accession>A0A1M6DHY9</accession>
<evidence type="ECO:0000313" key="2">
    <source>
        <dbReference type="EMBL" id="SHI72977.1"/>
    </source>
</evidence>
<dbReference type="InterPro" id="IPR001932">
    <property type="entry name" value="PPM-type_phosphatase-like_dom"/>
</dbReference>
<dbReference type="SMART" id="SM00332">
    <property type="entry name" value="PP2Cc"/>
    <property type="match status" value="1"/>
</dbReference>
<proteinExistence type="predicted"/>
<dbReference type="InterPro" id="IPR036457">
    <property type="entry name" value="PPM-type-like_dom_sf"/>
</dbReference>
<dbReference type="RefSeq" id="WP_073047871.1">
    <property type="nucleotide sequence ID" value="NZ_FQZL01000006.1"/>
</dbReference>
<dbReference type="CDD" id="cd00143">
    <property type="entry name" value="PP2Cc"/>
    <property type="match status" value="1"/>
</dbReference>
<dbReference type="NCBIfam" id="NF033484">
    <property type="entry name" value="Stp1_PP2C_phos"/>
    <property type="match status" value="1"/>
</dbReference>
<dbReference type="SMART" id="SM00331">
    <property type="entry name" value="PP2C_SIG"/>
    <property type="match status" value="1"/>
</dbReference>
<dbReference type="STRING" id="1121476.SAMN02745751_00927"/>
<dbReference type="SUPFAM" id="SSF81606">
    <property type="entry name" value="PP2C-like"/>
    <property type="match status" value="1"/>
</dbReference>
<keyword evidence="3" id="KW-1185">Reference proteome</keyword>
<gene>
    <name evidence="2" type="ORF">SAMN02745751_00927</name>
</gene>
<dbReference type="AlphaFoldDB" id="A0A1M6DHY9"/>
<dbReference type="PROSITE" id="PS51746">
    <property type="entry name" value="PPM_2"/>
    <property type="match status" value="1"/>
</dbReference>
<dbReference type="Proteomes" id="UP000184052">
    <property type="component" value="Unassembled WGS sequence"/>
</dbReference>
<reference evidence="2 3" key="1">
    <citation type="submission" date="2016-11" db="EMBL/GenBank/DDBJ databases">
        <authorList>
            <person name="Jaros S."/>
            <person name="Januszkiewicz K."/>
            <person name="Wedrychowicz H."/>
        </authorList>
    </citation>
    <scope>NUCLEOTIDE SEQUENCE [LARGE SCALE GENOMIC DNA]</scope>
    <source>
        <strain evidence="2 3">DSM 17477</strain>
    </source>
</reference>
<dbReference type="GO" id="GO:0004722">
    <property type="term" value="F:protein serine/threonine phosphatase activity"/>
    <property type="evidence" value="ECO:0007669"/>
    <property type="project" value="InterPro"/>
</dbReference>
<dbReference type="PANTHER" id="PTHR47992">
    <property type="entry name" value="PROTEIN PHOSPHATASE"/>
    <property type="match status" value="1"/>
</dbReference>
<dbReference type="Gene3D" id="3.60.40.10">
    <property type="entry name" value="PPM-type phosphatase domain"/>
    <property type="match status" value="1"/>
</dbReference>
<dbReference type="Pfam" id="PF13672">
    <property type="entry name" value="PP2C_2"/>
    <property type="match status" value="1"/>
</dbReference>
<dbReference type="OrthoDB" id="9801841at2"/>